<organism evidence="2 3">
    <name type="scientific">Dorea formicigenerans</name>
    <dbReference type="NCBI Taxonomy" id="39486"/>
    <lineage>
        <taxon>Bacteria</taxon>
        <taxon>Bacillati</taxon>
        <taxon>Bacillota</taxon>
        <taxon>Clostridia</taxon>
        <taxon>Lachnospirales</taxon>
        <taxon>Lachnospiraceae</taxon>
        <taxon>Dorea</taxon>
    </lineage>
</organism>
<proteinExistence type="predicted"/>
<sequence>MSYFTKKAKKLLKYGNDCFDTLMIKHLKKGELRKIANSRRQEILKQTILSENQKRKIDELFINNYGEKVPFCWHQYFTAYTGNFDEKYIPELLFVPEFEHYMNLKTAYVEVFADKNVIPLIAKANDIKTPKTLLSCAYGIFRNGANEAISKKEVISIFSNCGNAFIKPSVDSCSGHGCLIVNMKSGIDSISGKKADLIIEELGNNFVVQEVIKCHKSITDIYPKSVNTFRIITYRWNGKIEVMPIIMRIGRGNAVVDNAHAGGIFIAVDDDGSMHKTAFTEFRDMYEKHPDTQLVFEGHKIVGMEKVIYAAKLMHASIPQVGIYNWDFTIDENGEPVLIEANTSEGSIWLLQMAHGKGVFGDKTEDVLKWIRKMKSLKLSERENEKG</sequence>
<reference evidence="2 3" key="1">
    <citation type="submission" date="2018-08" db="EMBL/GenBank/DDBJ databases">
        <title>A genome reference for cultivated species of the human gut microbiota.</title>
        <authorList>
            <person name="Zou Y."/>
            <person name="Xue W."/>
            <person name="Luo G."/>
        </authorList>
    </citation>
    <scope>NUCLEOTIDE SEQUENCE [LARGE SCALE GENOMIC DNA]</scope>
    <source>
        <strain evidence="2 3">AM40-15AC</strain>
    </source>
</reference>
<dbReference type="Pfam" id="PF14397">
    <property type="entry name" value="ATPgrasp_ST"/>
    <property type="match status" value="1"/>
</dbReference>
<accession>A0A413W0U2</accession>
<dbReference type="InterPro" id="IPR039523">
    <property type="entry name" value="RimK-rel_E_lig_ATP-grasp"/>
</dbReference>
<dbReference type="EMBL" id="QSGQ01000005">
    <property type="protein sequence ID" value="RHB39451.1"/>
    <property type="molecule type" value="Genomic_DNA"/>
</dbReference>
<dbReference type="Proteomes" id="UP000284883">
    <property type="component" value="Unassembled WGS sequence"/>
</dbReference>
<protein>
    <recommendedName>
        <fullName evidence="1">Alpha-L-glutamate ligase-related protein ATP-grasp domain-containing protein</fullName>
    </recommendedName>
</protein>
<feature type="domain" description="Alpha-L-glutamate ligase-related protein ATP-grasp" evidence="1">
    <location>
        <begin position="98"/>
        <end position="362"/>
    </location>
</feature>
<evidence type="ECO:0000313" key="3">
    <source>
        <dbReference type="Proteomes" id="UP000284883"/>
    </source>
</evidence>
<comment type="caution">
    <text evidence="2">The sequence shown here is derived from an EMBL/GenBank/DDBJ whole genome shotgun (WGS) entry which is preliminary data.</text>
</comment>
<dbReference type="RefSeq" id="WP_118001121.1">
    <property type="nucleotide sequence ID" value="NZ_QSGQ01000005.1"/>
</dbReference>
<dbReference type="SUPFAM" id="SSF56059">
    <property type="entry name" value="Glutathione synthetase ATP-binding domain-like"/>
    <property type="match status" value="1"/>
</dbReference>
<name>A0A413W0U2_9FIRM</name>
<gene>
    <name evidence="2" type="ORF">DW885_08475</name>
</gene>
<dbReference type="AlphaFoldDB" id="A0A413W0U2"/>
<evidence type="ECO:0000313" key="2">
    <source>
        <dbReference type="EMBL" id="RHB39451.1"/>
    </source>
</evidence>
<evidence type="ECO:0000259" key="1">
    <source>
        <dbReference type="Pfam" id="PF14397"/>
    </source>
</evidence>